<comment type="subcellular location">
    <subcellularLocation>
        <location evidence="5">Secreted</location>
    </subcellularLocation>
    <subcellularLocation>
        <location evidence="5">Bacterial flagellum</location>
    </subcellularLocation>
</comment>
<evidence type="ECO:0000313" key="9">
    <source>
        <dbReference type="EMBL" id="MBB6450369.1"/>
    </source>
</evidence>
<keyword evidence="10" id="KW-1185">Reference proteome</keyword>
<accession>A0A841PNN7</accession>
<dbReference type="PANTHER" id="PTHR30288:SF0">
    <property type="entry name" value="FLAGELLAR HOOK-ASSOCIATED PROTEIN 2"/>
    <property type="match status" value="1"/>
</dbReference>
<keyword evidence="3" id="KW-0175">Coiled coil</keyword>
<dbReference type="InterPro" id="IPR010809">
    <property type="entry name" value="FliD_C"/>
</dbReference>
<keyword evidence="9" id="KW-0966">Cell projection</keyword>
<dbReference type="GO" id="GO:0009424">
    <property type="term" value="C:bacterial-type flagellum hook"/>
    <property type="evidence" value="ECO:0007669"/>
    <property type="project" value="UniProtKB-UniRule"/>
</dbReference>
<dbReference type="Pfam" id="PF02465">
    <property type="entry name" value="FliD_N"/>
    <property type="match status" value="1"/>
</dbReference>
<dbReference type="RefSeq" id="WP_184404418.1">
    <property type="nucleotide sequence ID" value="NZ_JACHHJ010000003.1"/>
</dbReference>
<dbReference type="Pfam" id="PF07195">
    <property type="entry name" value="FliD_C"/>
    <property type="match status" value="1"/>
</dbReference>
<evidence type="ECO:0000313" key="10">
    <source>
        <dbReference type="Proteomes" id="UP000568839"/>
    </source>
</evidence>
<name>A0A841PNN7_9BACL</name>
<evidence type="ECO:0000259" key="7">
    <source>
        <dbReference type="Pfam" id="PF02465"/>
    </source>
</evidence>
<dbReference type="GO" id="GO:0005576">
    <property type="term" value="C:extracellular region"/>
    <property type="evidence" value="ECO:0007669"/>
    <property type="project" value="UniProtKB-SubCell"/>
</dbReference>
<protein>
    <recommendedName>
        <fullName evidence="5">Flagellar hook-associated protein 2</fullName>
        <shortName evidence="5">HAP2</shortName>
    </recommendedName>
    <alternativeName>
        <fullName evidence="5">Flagellar cap protein</fullName>
    </alternativeName>
</protein>
<dbReference type="InterPro" id="IPR040026">
    <property type="entry name" value="FliD"/>
</dbReference>
<organism evidence="9 10">
    <name type="scientific">Geomicrobium halophilum</name>
    <dbReference type="NCBI Taxonomy" id="549000"/>
    <lineage>
        <taxon>Bacteria</taxon>
        <taxon>Bacillati</taxon>
        <taxon>Bacillota</taxon>
        <taxon>Bacilli</taxon>
        <taxon>Bacillales</taxon>
        <taxon>Geomicrobium</taxon>
    </lineage>
</organism>
<comment type="function">
    <text evidence="5">Required for morphogenesis and for the elongation of the flagellar filament by facilitating polymerization of the flagellin monomers at the tip of growing filament. Forms a capping structure, which prevents flagellin subunits (transported through the central channel of the flagellum) from leaking out without polymerization at the distal end.</text>
</comment>
<evidence type="ECO:0000256" key="2">
    <source>
        <dbReference type="ARBA" id="ARBA00011255"/>
    </source>
</evidence>
<dbReference type="AlphaFoldDB" id="A0A841PNN7"/>
<evidence type="ECO:0000256" key="5">
    <source>
        <dbReference type="RuleBase" id="RU362066"/>
    </source>
</evidence>
<comment type="similarity">
    <text evidence="1 5">Belongs to the FliD family.</text>
</comment>
<reference evidence="9 10" key="1">
    <citation type="submission" date="2020-08" db="EMBL/GenBank/DDBJ databases">
        <title>Genomic Encyclopedia of Type Strains, Phase IV (KMG-IV): sequencing the most valuable type-strain genomes for metagenomic binning, comparative biology and taxonomic classification.</title>
        <authorList>
            <person name="Goeker M."/>
        </authorList>
    </citation>
    <scope>NUCLEOTIDE SEQUENCE [LARGE SCALE GENOMIC DNA]</scope>
    <source>
        <strain evidence="9 10">DSM 21769</strain>
    </source>
</reference>
<feature type="domain" description="Flagellar hook-associated protein 2 C-terminal" evidence="8">
    <location>
        <begin position="317"/>
        <end position="572"/>
    </location>
</feature>
<proteinExistence type="inferred from homology"/>
<evidence type="ECO:0000256" key="4">
    <source>
        <dbReference type="ARBA" id="ARBA00023143"/>
    </source>
</evidence>
<dbReference type="PANTHER" id="PTHR30288">
    <property type="entry name" value="FLAGELLAR CAP/ASSEMBLY PROTEIN FLID"/>
    <property type="match status" value="1"/>
</dbReference>
<feature type="region of interest" description="Disordered" evidence="6">
    <location>
        <begin position="70"/>
        <end position="90"/>
    </location>
</feature>
<keyword evidence="5" id="KW-0964">Secreted</keyword>
<comment type="caution">
    <text evidence="9">The sequence shown here is derived from an EMBL/GenBank/DDBJ whole genome shotgun (WGS) entry which is preliminary data.</text>
</comment>
<keyword evidence="9" id="KW-0282">Flagellum</keyword>
<evidence type="ECO:0000256" key="6">
    <source>
        <dbReference type="SAM" id="MobiDB-lite"/>
    </source>
</evidence>
<dbReference type="InterPro" id="IPR003481">
    <property type="entry name" value="FliD_N"/>
</dbReference>
<evidence type="ECO:0000256" key="1">
    <source>
        <dbReference type="ARBA" id="ARBA00009764"/>
    </source>
</evidence>
<keyword evidence="9" id="KW-0969">Cilium</keyword>
<feature type="compositionally biased region" description="Low complexity" evidence="6">
    <location>
        <begin position="72"/>
        <end position="90"/>
    </location>
</feature>
<gene>
    <name evidence="9" type="ORF">HNR44_002352</name>
</gene>
<dbReference type="GO" id="GO:0007155">
    <property type="term" value="P:cell adhesion"/>
    <property type="evidence" value="ECO:0007669"/>
    <property type="project" value="InterPro"/>
</dbReference>
<evidence type="ECO:0000259" key="8">
    <source>
        <dbReference type="Pfam" id="PF07195"/>
    </source>
</evidence>
<dbReference type="GO" id="GO:0009421">
    <property type="term" value="C:bacterial-type flagellum filament cap"/>
    <property type="evidence" value="ECO:0007669"/>
    <property type="project" value="InterPro"/>
</dbReference>
<evidence type="ECO:0000256" key="3">
    <source>
        <dbReference type="ARBA" id="ARBA00023054"/>
    </source>
</evidence>
<keyword evidence="4 5" id="KW-0975">Bacterial flagellum</keyword>
<dbReference type="GO" id="GO:0071973">
    <property type="term" value="P:bacterial-type flagellum-dependent cell motility"/>
    <property type="evidence" value="ECO:0007669"/>
    <property type="project" value="TreeGrafter"/>
</dbReference>
<dbReference type="Proteomes" id="UP000568839">
    <property type="component" value="Unassembled WGS sequence"/>
</dbReference>
<comment type="subunit">
    <text evidence="2 5">Homopentamer.</text>
</comment>
<feature type="domain" description="Flagellar hook-associated protein 2 N-terminal" evidence="7">
    <location>
        <begin position="8"/>
        <end position="105"/>
    </location>
</feature>
<sequence length="589" mass="66460">MRVMGMVSGMDIEQMVTDLMQAERVPRDRYEQEQTFKGWQVEAYRELNTQVSSFDDKVFDNLLTPSSFLSRTGSSSNSDMVSVTSSSGTGHSQYTISGVEQLARAATTHSTDAISVENNGFGASQSLGDIDSLEWKKGTVQTDIVRGDGKTTSFSFGEGDDMNREHPMIVRVDGKTYEIVMDEDPSEGQVYLEPDEQVLTFTEPVANGTRVEVEYVDNDTDGRFMFAGMKTYSNEGGPVRHEDFITEEDSLQNALNTFNNSEIGINAFYDEYTDQVSVSRTETGIFYQAGEGNSEMTFEGDFFTDFLKLDNNLDQGALNAEFTVNGMRTERQSNTFSIGNLTVTLEDEFEQEVMVSSSIHTDLIVENIQEFVDTYNELVEKVHGQLMETRNRDYPPLTDQQRNELSEYEAELWDEQAQRGLLSQDRQLGNFMSQIRLNLYATVDVEGSDINHLSDLGITTSNDFRENGKLNIDEVKLRSVVEGDPEGAFKLFSQAEDGIAQNLRATLSHMGEAISQQAGGSNGRSQPHQFVIGREMNQLEDRMKDFDRRLDEKENRYYRQFSQMEQAIARANEQMGMLMNFMSGGNHMM</sequence>
<dbReference type="EMBL" id="JACHHJ010000003">
    <property type="protein sequence ID" value="MBB6450369.1"/>
    <property type="molecule type" value="Genomic_DNA"/>
</dbReference>